<comment type="similarity">
    <text evidence="8 9">Belongs to the TonB-dependent receptor family.</text>
</comment>
<dbReference type="Pfam" id="PF13715">
    <property type="entry name" value="CarbopepD_reg_2"/>
    <property type="match status" value="1"/>
</dbReference>
<dbReference type="InterPro" id="IPR023996">
    <property type="entry name" value="TonB-dep_OMP_SusC/RagA"/>
</dbReference>
<name>A0ABS3Y9Q0_9BACT</name>
<dbReference type="InterPro" id="IPR036942">
    <property type="entry name" value="Beta-barrel_TonB_sf"/>
</dbReference>
<dbReference type="Pfam" id="PF00593">
    <property type="entry name" value="TonB_dep_Rec_b-barrel"/>
    <property type="match status" value="1"/>
</dbReference>
<keyword evidence="14" id="KW-1185">Reference proteome</keyword>
<feature type="chain" id="PRO_5046621414" evidence="10">
    <location>
        <begin position="22"/>
        <end position="1109"/>
    </location>
</feature>
<evidence type="ECO:0000256" key="6">
    <source>
        <dbReference type="ARBA" id="ARBA00023136"/>
    </source>
</evidence>
<evidence type="ECO:0000256" key="8">
    <source>
        <dbReference type="PROSITE-ProRule" id="PRU01360"/>
    </source>
</evidence>
<dbReference type="RefSeq" id="WP_209143502.1">
    <property type="nucleotide sequence ID" value="NZ_JAGHKP010000001.1"/>
</dbReference>
<evidence type="ECO:0000313" key="14">
    <source>
        <dbReference type="Proteomes" id="UP000679126"/>
    </source>
</evidence>
<feature type="domain" description="TonB-dependent receptor-like beta-barrel" evidence="11">
    <location>
        <begin position="521"/>
        <end position="1076"/>
    </location>
</feature>
<proteinExistence type="inferred from homology"/>
<reference evidence="14" key="1">
    <citation type="submission" date="2021-03" db="EMBL/GenBank/DDBJ databases">
        <title>Assistant Professor.</title>
        <authorList>
            <person name="Huq M.A."/>
        </authorList>
    </citation>
    <scope>NUCLEOTIDE SEQUENCE [LARGE SCALE GENOMIC DNA]</scope>
    <source>
        <strain evidence="14">MAH-28</strain>
    </source>
</reference>
<dbReference type="InterPro" id="IPR008969">
    <property type="entry name" value="CarboxyPept-like_regulatory"/>
</dbReference>
<feature type="domain" description="TonB-dependent receptor plug" evidence="12">
    <location>
        <begin position="202"/>
        <end position="341"/>
    </location>
</feature>
<keyword evidence="2 8" id="KW-0813">Transport</keyword>
<keyword evidence="6 8" id="KW-0472">Membrane</keyword>
<dbReference type="Pfam" id="PF07715">
    <property type="entry name" value="Plug"/>
    <property type="match status" value="1"/>
</dbReference>
<dbReference type="InterPro" id="IPR037066">
    <property type="entry name" value="Plug_dom_sf"/>
</dbReference>
<evidence type="ECO:0000256" key="7">
    <source>
        <dbReference type="ARBA" id="ARBA00023237"/>
    </source>
</evidence>
<evidence type="ECO:0000256" key="2">
    <source>
        <dbReference type="ARBA" id="ARBA00022448"/>
    </source>
</evidence>
<dbReference type="InterPro" id="IPR000531">
    <property type="entry name" value="Beta-barrel_TonB"/>
</dbReference>
<evidence type="ECO:0000256" key="5">
    <source>
        <dbReference type="ARBA" id="ARBA00023077"/>
    </source>
</evidence>
<comment type="subcellular location">
    <subcellularLocation>
        <location evidence="1 8">Cell outer membrane</location>
        <topology evidence="1 8">Multi-pass membrane protein</topology>
    </subcellularLocation>
</comment>
<organism evidence="13 14">
    <name type="scientific">Chitinophaga chungangae</name>
    <dbReference type="NCBI Taxonomy" id="2821488"/>
    <lineage>
        <taxon>Bacteria</taxon>
        <taxon>Pseudomonadati</taxon>
        <taxon>Bacteroidota</taxon>
        <taxon>Chitinophagia</taxon>
        <taxon>Chitinophagales</taxon>
        <taxon>Chitinophagaceae</taxon>
        <taxon>Chitinophaga</taxon>
    </lineage>
</organism>
<evidence type="ECO:0000256" key="10">
    <source>
        <dbReference type="SAM" id="SignalP"/>
    </source>
</evidence>
<evidence type="ECO:0000256" key="1">
    <source>
        <dbReference type="ARBA" id="ARBA00004571"/>
    </source>
</evidence>
<dbReference type="InterPro" id="IPR039426">
    <property type="entry name" value="TonB-dep_rcpt-like"/>
</dbReference>
<keyword evidence="7 8" id="KW-0998">Cell outer membrane</keyword>
<dbReference type="EMBL" id="JAGHKP010000001">
    <property type="protein sequence ID" value="MBO9151361.1"/>
    <property type="molecule type" value="Genomic_DNA"/>
</dbReference>
<dbReference type="InterPro" id="IPR023997">
    <property type="entry name" value="TonB-dep_OMP_SusC/RagA_CS"/>
</dbReference>
<dbReference type="Proteomes" id="UP000679126">
    <property type="component" value="Unassembled WGS sequence"/>
</dbReference>
<evidence type="ECO:0000259" key="12">
    <source>
        <dbReference type="Pfam" id="PF07715"/>
    </source>
</evidence>
<keyword evidence="10" id="KW-0732">Signal</keyword>
<dbReference type="SUPFAM" id="SSF49464">
    <property type="entry name" value="Carboxypeptidase regulatory domain-like"/>
    <property type="match status" value="1"/>
</dbReference>
<protein>
    <submittedName>
        <fullName evidence="13">SusC/RagA family TonB-linked outer membrane protein</fullName>
    </submittedName>
</protein>
<evidence type="ECO:0000259" key="11">
    <source>
        <dbReference type="Pfam" id="PF00593"/>
    </source>
</evidence>
<sequence>MRLTALLVFTAIIQSHATAVAQSVTISGKDMPLKTIFTEIEKQTGYVVFSSNEVFLNAHPVTVRISAMPLADALGVIMKDQPIWYFLDAKSIFLFPENKPAPVAVPQEEPRVKGLVRDTLGRVLYGATVVNQRTKKSVMTDAGGAFEIEAKADDVLGFSFIGFESQLVNVRGRNTVIVLLSNKNSSLDETVVIAYGTTTRRFSTGNITSIKAAEIEKQPVQNPLLALQGRVPGLFIQQQSGYEHGPIRIEVRGRNSINPRFSTDPLFIIDGVPLTVLNLPGARNPAEGETLVSTGLDQVSMSPAGGQNPLYNMNPSDIESIEVLKDADATAIYGSRGSNGVILITTKKGAPGKTRIKVDYSQGVRFVTRRWDMLNTQEYLAMRREAFANKGLTPSPLPGTAAYAADLFAWDTTRYTDWQDYAWGRMGTWNKAQVDISGGTASTNFRIAGGYGRTSDITARSGINQNASLSFSLQHQGSDKRFKLQLTANYGYSDINVRGVGSGPNTSTLPPHAPEAFDEAGRLNFVAWKAGGKTNPFDDLIQPYNSSTNSLQSGLQLSYNIAPRLNAMVNLGYNQNFSNQTRLTPIASIDTTGSTKTGTAAFANTRATNFLVEPQLDYSLDVASGKGRLSVLAGGTFQSNNTNGIRITGTGYTNDALIGSISNANGIASYDRAGQYKYAGVFARIGFRWADRYMLNLNARRDGSSRFGPGNQFGNFGSIGAAWILSEEAAIRSLLPEAISFLKLRGSYGITGSDAAGDYQFVSQWGNLAPKLFPYNGISPLTPQIQPNPYLQWETNRKAEIALEMGFLNDRLNMGVSYYRNQCGNQLVDYPTPLYTGFSSVTANLPAEVLNYGWEGTVGGYVVHGRKFSWRADFNISANRNKLLSYPNIEETPYYDQYIIGEPLSLKFLYHLIGVDPETGKYMYEDYNHDGKITKTDGVQPGSGEDDRYIRVNTRPKFGGGLNNQITYKNWMFSFFFEFTKKMATNYLGGVPGTSANIPRWLYENRWQYPGHMAAAPALTTTGDLTYSNFNLSDANYTDASYIRLRTVALSWSLPEKIAKAAKLTRAAVNLNAQNLFTFTKYQGLDPDVTNFGGMPPVRTITAGLSCTF</sequence>
<keyword evidence="3 8" id="KW-1134">Transmembrane beta strand</keyword>
<dbReference type="NCBIfam" id="TIGR04056">
    <property type="entry name" value="OMP_RagA_SusC"/>
    <property type="match status" value="1"/>
</dbReference>
<keyword evidence="4 8" id="KW-0812">Transmembrane</keyword>
<keyword evidence="5 9" id="KW-0798">TonB box</keyword>
<dbReference type="SUPFAM" id="SSF56935">
    <property type="entry name" value="Porins"/>
    <property type="match status" value="1"/>
</dbReference>
<evidence type="ECO:0000256" key="4">
    <source>
        <dbReference type="ARBA" id="ARBA00022692"/>
    </source>
</evidence>
<dbReference type="Gene3D" id="2.40.170.20">
    <property type="entry name" value="TonB-dependent receptor, beta-barrel domain"/>
    <property type="match status" value="1"/>
</dbReference>
<feature type="signal peptide" evidence="10">
    <location>
        <begin position="1"/>
        <end position="21"/>
    </location>
</feature>
<evidence type="ECO:0000256" key="9">
    <source>
        <dbReference type="RuleBase" id="RU003357"/>
    </source>
</evidence>
<evidence type="ECO:0000256" key="3">
    <source>
        <dbReference type="ARBA" id="ARBA00022452"/>
    </source>
</evidence>
<gene>
    <name evidence="13" type="ORF">J7I43_04020</name>
</gene>
<dbReference type="PROSITE" id="PS52016">
    <property type="entry name" value="TONB_DEPENDENT_REC_3"/>
    <property type="match status" value="1"/>
</dbReference>
<comment type="caution">
    <text evidence="13">The sequence shown here is derived from an EMBL/GenBank/DDBJ whole genome shotgun (WGS) entry which is preliminary data.</text>
</comment>
<evidence type="ECO:0000313" key="13">
    <source>
        <dbReference type="EMBL" id="MBO9151361.1"/>
    </source>
</evidence>
<dbReference type="InterPro" id="IPR012910">
    <property type="entry name" value="Plug_dom"/>
</dbReference>
<dbReference type="Gene3D" id="2.170.130.10">
    <property type="entry name" value="TonB-dependent receptor, plug domain"/>
    <property type="match status" value="1"/>
</dbReference>
<accession>A0ABS3Y9Q0</accession>
<dbReference type="NCBIfam" id="TIGR04057">
    <property type="entry name" value="SusC_RagA_signa"/>
    <property type="match status" value="1"/>
</dbReference>